<organism evidence="4 5">
    <name type="scientific">Xanthoceras sorbifolium</name>
    <dbReference type="NCBI Taxonomy" id="99658"/>
    <lineage>
        <taxon>Eukaryota</taxon>
        <taxon>Viridiplantae</taxon>
        <taxon>Streptophyta</taxon>
        <taxon>Embryophyta</taxon>
        <taxon>Tracheophyta</taxon>
        <taxon>Spermatophyta</taxon>
        <taxon>Magnoliopsida</taxon>
        <taxon>eudicotyledons</taxon>
        <taxon>Gunneridae</taxon>
        <taxon>Pentapetalae</taxon>
        <taxon>rosids</taxon>
        <taxon>malvids</taxon>
        <taxon>Sapindales</taxon>
        <taxon>Sapindaceae</taxon>
        <taxon>Xanthoceroideae</taxon>
        <taxon>Xanthoceras</taxon>
    </lineage>
</organism>
<dbReference type="InterPro" id="IPR005162">
    <property type="entry name" value="Retrotrans_gag_dom"/>
</dbReference>
<evidence type="ECO:0000313" key="4">
    <source>
        <dbReference type="EMBL" id="KAH7576726.1"/>
    </source>
</evidence>
<dbReference type="PANTHER" id="PTHR37610">
    <property type="entry name" value="CCHC-TYPE DOMAIN-CONTAINING PROTEIN"/>
    <property type="match status" value="1"/>
</dbReference>
<protein>
    <recommendedName>
        <fullName evidence="6">Retrotransposon Copia-like N-terminal domain-containing protein</fullName>
    </recommendedName>
</protein>
<gene>
    <name evidence="4" type="ORF">JRO89_XS01G0136800</name>
</gene>
<feature type="compositionally biased region" description="Polar residues" evidence="1">
    <location>
        <begin position="252"/>
        <end position="262"/>
    </location>
</feature>
<evidence type="ECO:0000313" key="5">
    <source>
        <dbReference type="Proteomes" id="UP000827721"/>
    </source>
</evidence>
<feature type="domain" description="Retrotransposon Copia-like N-terminal" evidence="3">
    <location>
        <begin position="36"/>
        <end position="82"/>
    </location>
</feature>
<reference evidence="4 5" key="1">
    <citation type="submission" date="2021-02" db="EMBL/GenBank/DDBJ databases">
        <title>Plant Genome Project.</title>
        <authorList>
            <person name="Zhang R.-G."/>
        </authorList>
    </citation>
    <scope>NUCLEOTIDE SEQUENCE [LARGE SCALE GENOMIC DNA]</scope>
    <source>
        <tissue evidence="4">Leaves</tissue>
    </source>
</reference>
<dbReference type="PANTHER" id="PTHR37610:SF100">
    <property type="entry name" value="COPIA-LIKE POLYPROTEIN_RETROTRANSPOSON"/>
    <property type="match status" value="1"/>
</dbReference>
<evidence type="ECO:0000259" key="3">
    <source>
        <dbReference type="Pfam" id="PF14244"/>
    </source>
</evidence>
<name>A0ABQ8IJ41_9ROSI</name>
<feature type="region of interest" description="Disordered" evidence="1">
    <location>
        <begin position="221"/>
        <end position="303"/>
    </location>
</feature>
<accession>A0ABQ8IJ41</accession>
<proteinExistence type="predicted"/>
<dbReference type="Pfam" id="PF14244">
    <property type="entry name" value="Retrotran_gag_3"/>
    <property type="match status" value="1"/>
</dbReference>
<evidence type="ECO:0000259" key="2">
    <source>
        <dbReference type="Pfam" id="PF03732"/>
    </source>
</evidence>
<feature type="compositionally biased region" description="Basic and acidic residues" evidence="1">
    <location>
        <begin position="266"/>
        <end position="283"/>
    </location>
</feature>
<evidence type="ECO:0008006" key="6">
    <source>
        <dbReference type="Google" id="ProtNLM"/>
    </source>
</evidence>
<feature type="compositionally biased region" description="Polar residues" evidence="1">
    <location>
        <begin position="233"/>
        <end position="243"/>
    </location>
</feature>
<dbReference type="Proteomes" id="UP000827721">
    <property type="component" value="Unassembled WGS sequence"/>
</dbReference>
<feature type="domain" description="Retrotransposon gag" evidence="2">
    <location>
        <begin position="120"/>
        <end position="198"/>
    </location>
</feature>
<evidence type="ECO:0000256" key="1">
    <source>
        <dbReference type="SAM" id="MobiDB-lite"/>
    </source>
</evidence>
<sequence>MVNNELPPTPSVPGKEIADSNADFSRSNISNPYFTHHSDHPGLVLISKPLNGDNYSTWKRAMTLALNSKNKLSFVNGSINAPSKIADPESYAAWSRCNDMVHSWIINTLSPKILDSVIYYSTANEVWEDLRERFSQSNAPRIFEIQRDIAYLRQEQLSVSAYYTKLKGLWDELSSYSDAVLGAQQDQQKLMQFLMGLNYSYSGIRGQILLMQPLPSVRQAYSSASQEEKQRHLSSTHAATDSGGSAAMAVRSNHSNKSTPSAGTGRFDRPYSSHDFRSQEKSPDNFNGGRRIDHDKKRSGYGNGRGCPHCTHCGELGHWVQTCYELHGYLAGHPKAKYNTGGTKRFNHNNRPAANHVSECLPKEDSNQVVGISEAQLKQLLSLLDNKNEGSGS</sequence>
<dbReference type="Pfam" id="PF03732">
    <property type="entry name" value="Retrotrans_gag"/>
    <property type="match status" value="1"/>
</dbReference>
<keyword evidence="5" id="KW-1185">Reference proteome</keyword>
<comment type="caution">
    <text evidence="4">The sequence shown here is derived from an EMBL/GenBank/DDBJ whole genome shotgun (WGS) entry which is preliminary data.</text>
</comment>
<dbReference type="InterPro" id="IPR029472">
    <property type="entry name" value="Copia-like_N"/>
</dbReference>
<dbReference type="EMBL" id="JAFEMO010000001">
    <property type="protein sequence ID" value="KAH7576726.1"/>
    <property type="molecule type" value="Genomic_DNA"/>
</dbReference>